<proteinExistence type="predicted"/>
<name>A0A381PQ99_9ZZZZ</name>
<gene>
    <name evidence="2" type="ORF">METZ01_LOCUS21121</name>
</gene>
<dbReference type="AlphaFoldDB" id="A0A381PQ99"/>
<reference evidence="2" key="1">
    <citation type="submission" date="2018-05" db="EMBL/GenBank/DDBJ databases">
        <authorList>
            <person name="Lanie J.A."/>
            <person name="Ng W.-L."/>
            <person name="Kazmierczak K.M."/>
            <person name="Andrzejewski T.M."/>
            <person name="Davidsen T.M."/>
            <person name="Wayne K.J."/>
            <person name="Tettelin H."/>
            <person name="Glass J.I."/>
            <person name="Rusch D."/>
            <person name="Podicherti R."/>
            <person name="Tsui H.-C.T."/>
            <person name="Winkler M.E."/>
        </authorList>
    </citation>
    <scope>NUCLEOTIDE SEQUENCE</scope>
</reference>
<accession>A0A381PQ99</accession>
<keyword evidence="1" id="KW-0472">Membrane</keyword>
<feature type="transmembrane region" description="Helical" evidence="1">
    <location>
        <begin position="6"/>
        <end position="32"/>
    </location>
</feature>
<evidence type="ECO:0000313" key="2">
    <source>
        <dbReference type="EMBL" id="SUZ68267.1"/>
    </source>
</evidence>
<evidence type="ECO:0000256" key="1">
    <source>
        <dbReference type="SAM" id="Phobius"/>
    </source>
</evidence>
<dbReference type="EMBL" id="UINC01001035">
    <property type="protein sequence ID" value="SUZ68267.1"/>
    <property type="molecule type" value="Genomic_DNA"/>
</dbReference>
<organism evidence="2">
    <name type="scientific">marine metagenome</name>
    <dbReference type="NCBI Taxonomy" id="408172"/>
    <lineage>
        <taxon>unclassified sequences</taxon>
        <taxon>metagenomes</taxon>
        <taxon>ecological metagenomes</taxon>
    </lineage>
</organism>
<keyword evidence="1" id="KW-1133">Transmembrane helix</keyword>
<keyword evidence="1" id="KW-0812">Transmembrane</keyword>
<protein>
    <submittedName>
        <fullName evidence="2">Uncharacterized protein</fullName>
    </submittedName>
</protein>
<sequence length="36" mass="4075">MLYDKTILIIGDAGFIGFYLIDQFLVGIIHMIKSSK</sequence>